<dbReference type="AlphaFoldDB" id="A0A6M4IP62"/>
<dbReference type="InterPro" id="IPR011990">
    <property type="entry name" value="TPR-like_helical_dom_sf"/>
</dbReference>
<feature type="repeat" description="TPR" evidence="3">
    <location>
        <begin position="184"/>
        <end position="217"/>
    </location>
</feature>
<dbReference type="Pfam" id="PF13432">
    <property type="entry name" value="TPR_16"/>
    <property type="match status" value="1"/>
</dbReference>
<dbReference type="Pfam" id="PF13414">
    <property type="entry name" value="TPR_11"/>
    <property type="match status" value="1"/>
</dbReference>
<organism evidence="4 5">
    <name type="scientific">Gemmatimonas groenlandica</name>
    <dbReference type="NCBI Taxonomy" id="2732249"/>
    <lineage>
        <taxon>Bacteria</taxon>
        <taxon>Pseudomonadati</taxon>
        <taxon>Gemmatimonadota</taxon>
        <taxon>Gemmatimonadia</taxon>
        <taxon>Gemmatimonadales</taxon>
        <taxon>Gemmatimonadaceae</taxon>
        <taxon>Gemmatimonas</taxon>
    </lineage>
</organism>
<evidence type="ECO:0000313" key="4">
    <source>
        <dbReference type="EMBL" id="QJR35216.1"/>
    </source>
</evidence>
<dbReference type="PANTHER" id="PTHR44943:SF8">
    <property type="entry name" value="TPR REPEAT-CONTAINING PROTEIN MJ0263"/>
    <property type="match status" value="1"/>
</dbReference>
<dbReference type="EMBL" id="CP053085">
    <property type="protein sequence ID" value="QJR35216.1"/>
    <property type="molecule type" value="Genomic_DNA"/>
</dbReference>
<name>A0A6M4IP62_9BACT</name>
<dbReference type="PROSITE" id="PS50005">
    <property type="entry name" value="TPR"/>
    <property type="match status" value="2"/>
</dbReference>
<dbReference type="SMART" id="SM00028">
    <property type="entry name" value="TPR"/>
    <property type="match status" value="4"/>
</dbReference>
<dbReference type="PROSITE" id="PS50293">
    <property type="entry name" value="TPR_REGION"/>
    <property type="match status" value="1"/>
</dbReference>
<sequence>MTSHSTVVVRVGDLQPTFQAEVLRAYADGHWNASVLQKAVSHEFNFMGPWVEVAVVDSATGVPEDSHLTLRFSPPTGRDLADAERRFAKATRRAERGDTAGAADDLKSLTTTWPETAKYWRALGQAHLVLEEWDASEDALLKSLAIDPLDPDSMTLLGNLYARRGKADRAIALYRRSLELDRNVYAMANVGAMLSKAGQPDEALRVFREAVKLDPNYANAWYGLGLTLANRRDVNVLPEAIGSLDQALRVLKERSSAPEVWDASQGLLTQLSSIAAHDCGNRADSMLSAVTDEVSEIGGLSVTIEEATLRGILAKIELGWVHGRGYHRVVVSHGAGVERVHQIRHELEHARLAALARRAGVNKWFASSIESYALANRAIASDLARLGKLGMSSLDQVEMGRRWIDGINGQLYNFPVDLLIESTLIREHPEFRELWFFAVERQLRVALKIAEDRTIANSTSRLIYRASNTMNGVFALWLEDQYPRRTDIASRFKRIDTFATAKRLYESWREGAASWAAGAELGWVDEWAAVLGLKGWYVWTDGNN</sequence>
<evidence type="ECO:0000256" key="2">
    <source>
        <dbReference type="ARBA" id="ARBA00022803"/>
    </source>
</evidence>
<evidence type="ECO:0000256" key="3">
    <source>
        <dbReference type="PROSITE-ProRule" id="PRU00339"/>
    </source>
</evidence>
<dbReference type="InterPro" id="IPR051685">
    <property type="entry name" value="Ycf3/AcsC/BcsC/TPR_MFPF"/>
</dbReference>
<evidence type="ECO:0000313" key="5">
    <source>
        <dbReference type="Proteomes" id="UP000500938"/>
    </source>
</evidence>
<keyword evidence="5" id="KW-1185">Reference proteome</keyword>
<dbReference type="RefSeq" id="WP_171224645.1">
    <property type="nucleotide sequence ID" value="NZ_CP053085.1"/>
</dbReference>
<feature type="repeat" description="TPR" evidence="3">
    <location>
        <begin position="117"/>
        <end position="150"/>
    </location>
</feature>
<dbReference type="Pfam" id="PF13176">
    <property type="entry name" value="TPR_7"/>
    <property type="match status" value="1"/>
</dbReference>
<gene>
    <name evidence="4" type="ORF">HKW67_06715</name>
</gene>
<keyword evidence="2 3" id="KW-0802">TPR repeat</keyword>
<dbReference type="SUPFAM" id="SSF48452">
    <property type="entry name" value="TPR-like"/>
    <property type="match status" value="1"/>
</dbReference>
<reference evidence="4 5" key="1">
    <citation type="submission" date="2020-05" db="EMBL/GenBank/DDBJ databases">
        <title>Complete genome sequence of Gemmatimonas greenlandica TET16.</title>
        <authorList>
            <person name="Zeng Y."/>
        </authorList>
    </citation>
    <scope>NUCLEOTIDE SEQUENCE [LARGE SCALE GENOMIC DNA]</scope>
    <source>
        <strain evidence="4 5">TET16</strain>
    </source>
</reference>
<proteinExistence type="predicted"/>
<keyword evidence="1" id="KW-0677">Repeat</keyword>
<evidence type="ECO:0000256" key="1">
    <source>
        <dbReference type="ARBA" id="ARBA00022737"/>
    </source>
</evidence>
<dbReference type="Proteomes" id="UP000500938">
    <property type="component" value="Chromosome"/>
</dbReference>
<dbReference type="InterPro" id="IPR019734">
    <property type="entry name" value="TPR_rpt"/>
</dbReference>
<dbReference type="KEGG" id="ggr:HKW67_06715"/>
<dbReference type="PANTHER" id="PTHR44943">
    <property type="entry name" value="CELLULOSE SYNTHASE OPERON PROTEIN C"/>
    <property type="match status" value="1"/>
</dbReference>
<accession>A0A6M4IP62</accession>
<protein>
    <submittedName>
        <fullName evidence="4">Tetratricopeptide repeat protein</fullName>
    </submittedName>
</protein>
<dbReference type="Gene3D" id="1.25.40.10">
    <property type="entry name" value="Tetratricopeptide repeat domain"/>
    <property type="match status" value="1"/>
</dbReference>